<evidence type="ECO:0000256" key="8">
    <source>
        <dbReference type="ARBA" id="ARBA00022694"/>
    </source>
</evidence>
<evidence type="ECO:0000256" key="9">
    <source>
        <dbReference type="ARBA" id="ARBA00022737"/>
    </source>
</evidence>
<evidence type="ECO:0000256" key="1">
    <source>
        <dbReference type="ARBA" id="ARBA00004123"/>
    </source>
</evidence>
<keyword evidence="13" id="KW-1185">Reference proteome</keyword>
<keyword evidence="8" id="KW-0819">tRNA processing</keyword>
<evidence type="ECO:0000256" key="4">
    <source>
        <dbReference type="ARBA" id="ARBA00005881"/>
    </source>
</evidence>
<feature type="repeat" description="WD" evidence="11">
    <location>
        <begin position="99"/>
        <end position="130"/>
    </location>
</feature>
<dbReference type="AlphaFoldDB" id="A0AAD6U9P3"/>
<feature type="repeat" description="WD" evidence="11">
    <location>
        <begin position="414"/>
        <end position="444"/>
    </location>
</feature>
<proteinExistence type="inferred from homology"/>
<dbReference type="PANTHER" id="PTHR44111:SF1">
    <property type="entry name" value="ELONGATOR COMPLEX PROTEIN 2"/>
    <property type="match status" value="1"/>
</dbReference>
<feature type="repeat" description="WD" evidence="11">
    <location>
        <begin position="192"/>
        <end position="231"/>
    </location>
</feature>
<feature type="repeat" description="WD" evidence="11">
    <location>
        <begin position="301"/>
        <end position="337"/>
    </location>
</feature>
<dbReference type="PROSITE" id="PS50082">
    <property type="entry name" value="WD_REPEATS_2"/>
    <property type="match status" value="6"/>
</dbReference>
<evidence type="ECO:0000256" key="3">
    <source>
        <dbReference type="ARBA" id="ARBA00005043"/>
    </source>
</evidence>
<dbReference type="PRINTS" id="PR00320">
    <property type="entry name" value="GPROTEINBRPT"/>
</dbReference>
<dbReference type="EMBL" id="JARJCN010000013">
    <property type="protein sequence ID" value="KAJ7095322.1"/>
    <property type="molecule type" value="Genomic_DNA"/>
</dbReference>
<evidence type="ECO:0000256" key="10">
    <source>
        <dbReference type="ARBA" id="ARBA00023242"/>
    </source>
</evidence>
<comment type="similarity">
    <text evidence="4">Belongs to the WD repeat ELP2 family.</text>
</comment>
<keyword evidence="9" id="KW-0677">Repeat</keyword>
<evidence type="ECO:0000256" key="7">
    <source>
        <dbReference type="ARBA" id="ARBA00022574"/>
    </source>
</evidence>
<comment type="caution">
    <text evidence="12">The sequence shown here is derived from an EMBL/GenBank/DDBJ whole genome shotgun (WGS) entry which is preliminary data.</text>
</comment>
<evidence type="ECO:0000256" key="5">
    <source>
        <dbReference type="ARBA" id="ARBA00020267"/>
    </source>
</evidence>
<dbReference type="PROSITE" id="PS50294">
    <property type="entry name" value="WD_REPEATS_REGION"/>
    <property type="match status" value="5"/>
</dbReference>
<feature type="repeat" description="WD" evidence="11">
    <location>
        <begin position="619"/>
        <end position="653"/>
    </location>
</feature>
<evidence type="ECO:0000256" key="11">
    <source>
        <dbReference type="PROSITE-ProRule" id="PRU00221"/>
    </source>
</evidence>
<evidence type="ECO:0000313" key="12">
    <source>
        <dbReference type="EMBL" id="KAJ7095322.1"/>
    </source>
</evidence>
<feature type="repeat" description="WD" evidence="11">
    <location>
        <begin position="664"/>
        <end position="696"/>
    </location>
</feature>
<name>A0AAD6U9P3_9AGAR</name>
<organism evidence="12 13">
    <name type="scientific">Mycena belliarum</name>
    <dbReference type="NCBI Taxonomy" id="1033014"/>
    <lineage>
        <taxon>Eukaryota</taxon>
        <taxon>Fungi</taxon>
        <taxon>Dikarya</taxon>
        <taxon>Basidiomycota</taxon>
        <taxon>Agaricomycotina</taxon>
        <taxon>Agaricomycetes</taxon>
        <taxon>Agaricomycetidae</taxon>
        <taxon>Agaricales</taxon>
        <taxon>Marasmiineae</taxon>
        <taxon>Mycenaceae</taxon>
        <taxon>Mycena</taxon>
    </lineage>
</organism>
<evidence type="ECO:0000313" key="13">
    <source>
        <dbReference type="Proteomes" id="UP001222325"/>
    </source>
</evidence>
<gene>
    <name evidence="12" type="ORF">B0H15DRAFT_775313</name>
</gene>
<dbReference type="GO" id="GO:0005737">
    <property type="term" value="C:cytoplasm"/>
    <property type="evidence" value="ECO:0007669"/>
    <property type="project" value="UniProtKB-SubCell"/>
</dbReference>
<evidence type="ECO:0000256" key="2">
    <source>
        <dbReference type="ARBA" id="ARBA00004496"/>
    </source>
</evidence>
<evidence type="ECO:0000256" key="6">
    <source>
        <dbReference type="ARBA" id="ARBA00022490"/>
    </source>
</evidence>
<dbReference type="InterPro" id="IPR036322">
    <property type="entry name" value="WD40_repeat_dom_sf"/>
</dbReference>
<dbReference type="InterPro" id="IPR001680">
    <property type="entry name" value="WD40_rpt"/>
</dbReference>
<dbReference type="InterPro" id="IPR020472">
    <property type="entry name" value="WD40_PAC1"/>
</dbReference>
<dbReference type="PROSITE" id="PS00678">
    <property type="entry name" value="WD_REPEATS_1"/>
    <property type="match status" value="1"/>
</dbReference>
<dbReference type="InterPro" id="IPR037289">
    <property type="entry name" value="Elp2"/>
</dbReference>
<dbReference type="SMART" id="SM00320">
    <property type="entry name" value="WD40"/>
    <property type="match status" value="10"/>
</dbReference>
<dbReference type="GO" id="GO:0005634">
    <property type="term" value="C:nucleus"/>
    <property type="evidence" value="ECO:0007669"/>
    <property type="project" value="UniProtKB-SubCell"/>
</dbReference>
<dbReference type="InterPro" id="IPR019775">
    <property type="entry name" value="WD40_repeat_CS"/>
</dbReference>
<dbReference type="Pfam" id="PF00400">
    <property type="entry name" value="WD40"/>
    <property type="match status" value="7"/>
</dbReference>
<keyword evidence="6" id="KW-0963">Cytoplasm</keyword>
<dbReference type="InterPro" id="IPR015943">
    <property type="entry name" value="WD40/YVTN_repeat-like_dom_sf"/>
</dbReference>
<dbReference type="GO" id="GO:0002098">
    <property type="term" value="P:tRNA wobble uridine modification"/>
    <property type="evidence" value="ECO:0007669"/>
    <property type="project" value="InterPro"/>
</dbReference>
<sequence>MTRTWTSYISSSTNRHPHAADISTASLVAFASSSLISLWDARSDRGVFQTLAGHEGLVTCVRFCTDELLATADDKGVLRCWRRRGSQVCCLHWQSTAKAAAHVQAISCLCVYHEYLATGASDGTVKIWEIAFDTGMCLHELQLLSLHGKYPLTLAMTALPQSKVGILAVGGTDRNIQVWTRSGELYVRSAVLSGHEDWVRSLAFQDPTTSENFLTLASGSQDATIRLWKIEAFTRHNKSSVDTQPSDALSDALLDEFEASLGDLTDAEEGGRQISLKRHILTVKSEHASPSQYSITFDALLIGHEAGVTALSWRPDTQRTSPTLLSTSTDSSLILWSPTAIRSTSSGESTSIWISRQRFGDVGGQRLGGFVGGLWAHNGDEALAWGWSGGWRRWRCTSNPERSTDEVWGEVTAITGHSGPVKSLDWSPTGEYLISVGVDQTTRIHGPIRASDGTSFWRELSRPQVHGYDVLGVAFLGPLKFVSIADEKVARVFEAPRGFVKLAEELGVAVFTEDEARRHNRPVAASVPPLGLSNKAVNEAVVPVGEVNALPRPPFEGELAAATLWPEIEKIFGHGYESMSLAVSKSRRLIATACKASTAEHAVVRIYDTVKWQPVGEPLSGHTLTVTRIAFSPDDRLVLSVSRDRSWRLFEVQENVGYVPIAADKSHGRIIWDCAWAAEGDIFATASRDKTVKTWQRGADSEWISAEVLKTKDAATAVDFSPLDAQDRRHLAIGLETGAVLVYSNVGTTTSNWRLDHTFDTHAAHVGHVHRLSWRPSQQEGVKELASCSEDGKLIVFCIPLTSSQNENNTAS</sequence>
<accession>A0AAD6U9P3</accession>
<keyword evidence="7 11" id="KW-0853">WD repeat</keyword>
<comment type="pathway">
    <text evidence="3">tRNA modification; 5-methoxycarbonylmethyl-2-thiouridine-tRNA biosynthesis.</text>
</comment>
<dbReference type="SUPFAM" id="SSF50978">
    <property type="entry name" value="WD40 repeat-like"/>
    <property type="match status" value="3"/>
</dbReference>
<dbReference type="Gene3D" id="2.130.10.10">
    <property type="entry name" value="YVTN repeat-like/Quinoprotein amine dehydrogenase"/>
    <property type="match status" value="4"/>
</dbReference>
<protein>
    <recommendedName>
        <fullName evidence="5">Elongator complex protein 2</fullName>
    </recommendedName>
</protein>
<dbReference type="PANTHER" id="PTHR44111">
    <property type="entry name" value="ELONGATOR COMPLEX PROTEIN 2"/>
    <property type="match status" value="1"/>
</dbReference>
<dbReference type="GO" id="GO:0033588">
    <property type="term" value="C:elongator holoenzyme complex"/>
    <property type="evidence" value="ECO:0007669"/>
    <property type="project" value="InterPro"/>
</dbReference>
<dbReference type="Proteomes" id="UP001222325">
    <property type="component" value="Unassembled WGS sequence"/>
</dbReference>
<keyword evidence="10" id="KW-0539">Nucleus</keyword>
<reference evidence="12" key="1">
    <citation type="submission" date="2023-03" db="EMBL/GenBank/DDBJ databases">
        <title>Massive genome expansion in bonnet fungi (Mycena s.s.) driven by repeated elements and novel gene families across ecological guilds.</title>
        <authorList>
            <consortium name="Lawrence Berkeley National Laboratory"/>
            <person name="Harder C.B."/>
            <person name="Miyauchi S."/>
            <person name="Viragh M."/>
            <person name="Kuo A."/>
            <person name="Thoen E."/>
            <person name="Andreopoulos B."/>
            <person name="Lu D."/>
            <person name="Skrede I."/>
            <person name="Drula E."/>
            <person name="Henrissat B."/>
            <person name="Morin E."/>
            <person name="Kohler A."/>
            <person name="Barry K."/>
            <person name="LaButti K."/>
            <person name="Morin E."/>
            <person name="Salamov A."/>
            <person name="Lipzen A."/>
            <person name="Mereny Z."/>
            <person name="Hegedus B."/>
            <person name="Baldrian P."/>
            <person name="Stursova M."/>
            <person name="Weitz H."/>
            <person name="Taylor A."/>
            <person name="Grigoriev I.V."/>
            <person name="Nagy L.G."/>
            <person name="Martin F."/>
            <person name="Kauserud H."/>
        </authorList>
    </citation>
    <scope>NUCLEOTIDE SEQUENCE</scope>
    <source>
        <strain evidence="12">CBHHK173m</strain>
    </source>
</reference>
<comment type="subcellular location">
    <subcellularLocation>
        <location evidence="2">Cytoplasm</location>
    </subcellularLocation>
    <subcellularLocation>
        <location evidence="1">Nucleus</location>
    </subcellularLocation>
</comment>